<organism evidence="1 2">
    <name type="scientific">Almyronema epifaneia S1</name>
    <dbReference type="NCBI Taxonomy" id="2991925"/>
    <lineage>
        <taxon>Bacteria</taxon>
        <taxon>Bacillati</taxon>
        <taxon>Cyanobacteriota</taxon>
        <taxon>Cyanophyceae</taxon>
        <taxon>Nodosilineales</taxon>
        <taxon>Nodosilineaceae</taxon>
        <taxon>Almyronema</taxon>
        <taxon>Almyronema epifaneia</taxon>
    </lineage>
</organism>
<sequence>MFYLPTVAYQQFLQCFAKLRSRFSQPSAAEVAEAGDRQMAVTPAAGPPPDLALQQEILANRPFSLAEAIGREGGDFLKGECLVPRPLRAIARLNLFIDQHLCDQPGALHRVLQTWIKTDVHISQHLDTPLVALEKILASILDNPYVFNEFARQVNVQWGTLYDEIPRFQQPGQPPHPETAYPHQLIRQKLIDLQTRLQAESPT</sequence>
<dbReference type="EMBL" id="JBHZOL010000095">
    <property type="protein sequence ID" value="MFE4107898.1"/>
    <property type="molecule type" value="Genomic_DNA"/>
</dbReference>
<dbReference type="RefSeq" id="WP_377967061.1">
    <property type="nucleotide sequence ID" value="NZ_JBHZOL010000095.1"/>
</dbReference>
<reference evidence="1 2" key="1">
    <citation type="submission" date="2024-10" db="EMBL/GenBank/DDBJ databases">
        <authorList>
            <person name="Ratan Roy A."/>
            <person name="Morales Sandoval P.H."/>
            <person name="De Los Santos Villalobos S."/>
            <person name="Chakraborty S."/>
            <person name="Mukherjee J."/>
        </authorList>
    </citation>
    <scope>NUCLEOTIDE SEQUENCE [LARGE SCALE GENOMIC DNA]</scope>
    <source>
        <strain evidence="1 2">S1</strain>
    </source>
</reference>
<evidence type="ECO:0000313" key="2">
    <source>
        <dbReference type="Proteomes" id="UP001600165"/>
    </source>
</evidence>
<proteinExistence type="predicted"/>
<comment type="caution">
    <text evidence="1">The sequence shown here is derived from an EMBL/GenBank/DDBJ whole genome shotgun (WGS) entry which is preliminary data.</text>
</comment>
<name>A0ABW6II54_9CYAN</name>
<keyword evidence="2" id="KW-1185">Reference proteome</keyword>
<gene>
    <name evidence="1" type="ORF">ACFVKH_16555</name>
</gene>
<accession>A0ABW6II54</accession>
<evidence type="ECO:0000313" key="1">
    <source>
        <dbReference type="EMBL" id="MFE4107898.1"/>
    </source>
</evidence>
<protein>
    <submittedName>
        <fullName evidence="1">Uncharacterized protein</fullName>
    </submittedName>
</protein>
<dbReference type="Proteomes" id="UP001600165">
    <property type="component" value="Unassembled WGS sequence"/>
</dbReference>